<reference evidence="1" key="1">
    <citation type="submission" date="2016-07" db="EMBL/GenBank/DDBJ databases">
        <authorList>
            <person name="Bretaudeau A."/>
        </authorList>
    </citation>
    <scope>NUCLEOTIDE SEQUENCE</scope>
    <source>
        <strain evidence="1">Rice</strain>
        <tissue evidence="1">Whole body</tissue>
    </source>
</reference>
<evidence type="ECO:0000313" key="1">
    <source>
        <dbReference type="EMBL" id="SOQ45174.1"/>
    </source>
</evidence>
<name>A0A2H1VY73_SPOFR</name>
<protein>
    <submittedName>
        <fullName evidence="1">SFRICE_015906</fullName>
    </submittedName>
</protein>
<organism evidence="1">
    <name type="scientific">Spodoptera frugiperda</name>
    <name type="common">Fall armyworm</name>
    <dbReference type="NCBI Taxonomy" id="7108"/>
    <lineage>
        <taxon>Eukaryota</taxon>
        <taxon>Metazoa</taxon>
        <taxon>Ecdysozoa</taxon>
        <taxon>Arthropoda</taxon>
        <taxon>Hexapoda</taxon>
        <taxon>Insecta</taxon>
        <taxon>Pterygota</taxon>
        <taxon>Neoptera</taxon>
        <taxon>Endopterygota</taxon>
        <taxon>Lepidoptera</taxon>
        <taxon>Glossata</taxon>
        <taxon>Ditrysia</taxon>
        <taxon>Noctuoidea</taxon>
        <taxon>Noctuidae</taxon>
        <taxon>Amphipyrinae</taxon>
        <taxon>Spodoptera</taxon>
    </lineage>
</organism>
<gene>
    <name evidence="1" type="ORF">SFRICE_015906</name>
</gene>
<dbReference type="AlphaFoldDB" id="A0A2H1VY73"/>
<proteinExistence type="predicted"/>
<accession>A0A2H1VY73</accession>
<dbReference type="EMBL" id="ODYU01004861">
    <property type="protein sequence ID" value="SOQ45174.1"/>
    <property type="molecule type" value="Genomic_DNA"/>
</dbReference>
<sequence length="357" mass="40617">MIKVCNSRCMQVASNLMMCSHWGRTVGGSIQYVADCVVMDMDNSVLLPRNFRKFEKILVIPGPTRESNPRPLVRQSRLRPLDQRGSQYGIYQNPFLGDANVIKALCFFTMCHSSAQIGRLDQSDTTVSQKTDVKQLLRLITRSLELYSVYGNRLTLITEIVKMWESHASARMGRLDRSDTTTSQKTDVKQRLRCVSEVIGGPNNPFSISDPLNSSSLKRQQHTCNDSKSGIRMIRPPVTSLTQQNTAQALFHVGFLQNDYIRIYLFRRDDPEVLLMHEGSCSKPTKDQHKGFSTRDVLCYVAVDAFGFHQSYSLIYITKQWWKRTQLSYIHAMDGFPTIDISYTRAAHLPSTANSLD</sequence>